<proteinExistence type="predicted"/>
<dbReference type="SUPFAM" id="SSF56281">
    <property type="entry name" value="Metallo-hydrolase/oxidoreductase"/>
    <property type="match status" value="1"/>
</dbReference>
<dbReference type="SUPFAM" id="SSF55811">
    <property type="entry name" value="Nudix"/>
    <property type="match status" value="1"/>
</dbReference>
<evidence type="ECO:0000259" key="1">
    <source>
        <dbReference type="PROSITE" id="PS51462"/>
    </source>
</evidence>
<dbReference type="AlphaFoldDB" id="A0A3N7HLI7"/>
<reference evidence="2 3" key="2">
    <citation type="submission" date="2018-12" db="EMBL/GenBank/DDBJ databases">
        <title>Rhizobacter gummiphilus sp. nov., a rubber-degrading bacterium isolated from the soil of a botanical garden in Japan.</title>
        <authorList>
            <person name="Shunsuke S.S."/>
        </authorList>
    </citation>
    <scope>NUCLEOTIDE SEQUENCE [LARGE SCALE GENOMIC DNA]</scope>
    <source>
        <strain evidence="2 3">S-16</strain>
    </source>
</reference>
<comment type="caution">
    <text evidence="2">The sequence shown here is derived from an EMBL/GenBank/DDBJ whole genome shotgun (WGS) entry which is preliminary data.</text>
</comment>
<dbReference type="Proteomes" id="UP000267464">
    <property type="component" value="Unassembled WGS sequence"/>
</dbReference>
<dbReference type="InterPro" id="IPR015797">
    <property type="entry name" value="NUDIX_hydrolase-like_dom_sf"/>
</dbReference>
<dbReference type="InterPro" id="IPR041516">
    <property type="entry name" value="LACTB2_WH"/>
</dbReference>
<dbReference type="Gene3D" id="3.60.15.10">
    <property type="entry name" value="Ribonuclease Z/Hydroxyacylglutathione hydrolase-like"/>
    <property type="match status" value="1"/>
</dbReference>
<dbReference type="PROSITE" id="PS51462">
    <property type="entry name" value="NUDIX"/>
    <property type="match status" value="1"/>
</dbReference>
<dbReference type="PANTHER" id="PTHR23131">
    <property type="entry name" value="ENDORIBONUCLEASE LACTB2"/>
    <property type="match status" value="1"/>
</dbReference>
<dbReference type="SMART" id="SM00849">
    <property type="entry name" value="Lactamase_B"/>
    <property type="match status" value="1"/>
</dbReference>
<protein>
    <submittedName>
        <fullName evidence="2">MBL fold metallo-hydrolase</fullName>
    </submittedName>
</protein>
<dbReference type="InterPro" id="IPR036388">
    <property type="entry name" value="WH-like_DNA-bd_sf"/>
</dbReference>
<keyword evidence="2" id="KW-0378">Hydrolase</keyword>
<dbReference type="CDD" id="cd18870">
    <property type="entry name" value="NUDIX_AcylCoAdiphos_Nudt19"/>
    <property type="match status" value="1"/>
</dbReference>
<dbReference type="CDD" id="cd16278">
    <property type="entry name" value="metallo-hydrolase-like_MBL-fold"/>
    <property type="match status" value="1"/>
</dbReference>
<dbReference type="InterPro" id="IPR000086">
    <property type="entry name" value="NUDIX_hydrolase_dom"/>
</dbReference>
<reference evidence="2 3" key="1">
    <citation type="submission" date="2018-08" db="EMBL/GenBank/DDBJ databases">
        <authorList>
            <person name="Khan S.A."/>
            <person name="Jeon C.O."/>
            <person name="Chun B.H."/>
            <person name="Jeong S.E."/>
        </authorList>
    </citation>
    <scope>NUCLEOTIDE SEQUENCE [LARGE SCALE GENOMIC DNA]</scope>
    <source>
        <strain evidence="2 3">S-16</strain>
    </source>
</reference>
<dbReference type="InterPro" id="IPR001279">
    <property type="entry name" value="Metallo-B-lactamas"/>
</dbReference>
<feature type="domain" description="Nudix hydrolase" evidence="1">
    <location>
        <begin position="17"/>
        <end position="217"/>
    </location>
</feature>
<dbReference type="Pfam" id="PF00753">
    <property type="entry name" value="Lactamase_B"/>
    <property type="match status" value="1"/>
</dbReference>
<dbReference type="Pfam" id="PF00293">
    <property type="entry name" value="NUDIX"/>
    <property type="match status" value="1"/>
</dbReference>
<gene>
    <name evidence="2" type="ORF">DZC73_17760</name>
</gene>
<dbReference type="EMBL" id="QUSW01000005">
    <property type="protein sequence ID" value="RQP22977.1"/>
    <property type="molecule type" value="Genomic_DNA"/>
</dbReference>
<organism evidence="2 3">
    <name type="scientific">Piscinibacter terrae</name>
    <dbReference type="NCBI Taxonomy" id="2496871"/>
    <lineage>
        <taxon>Bacteria</taxon>
        <taxon>Pseudomonadati</taxon>
        <taxon>Pseudomonadota</taxon>
        <taxon>Betaproteobacteria</taxon>
        <taxon>Burkholderiales</taxon>
        <taxon>Sphaerotilaceae</taxon>
        <taxon>Piscinibacter</taxon>
    </lineage>
</organism>
<evidence type="ECO:0000313" key="3">
    <source>
        <dbReference type="Proteomes" id="UP000267464"/>
    </source>
</evidence>
<dbReference type="PANTHER" id="PTHR23131:SF0">
    <property type="entry name" value="ENDORIBONUCLEASE LACTB2"/>
    <property type="match status" value="1"/>
</dbReference>
<accession>A0A3N7HLI7</accession>
<dbReference type="OrthoDB" id="9788263at2"/>
<name>A0A3N7HLI7_9BURK</name>
<dbReference type="GO" id="GO:0016787">
    <property type="term" value="F:hydrolase activity"/>
    <property type="evidence" value="ECO:0007669"/>
    <property type="project" value="UniProtKB-KW"/>
</dbReference>
<evidence type="ECO:0000313" key="2">
    <source>
        <dbReference type="EMBL" id="RQP22977.1"/>
    </source>
</evidence>
<dbReference type="InterPro" id="IPR036866">
    <property type="entry name" value="RibonucZ/Hydroxyglut_hydro"/>
</dbReference>
<keyword evidence="3" id="KW-1185">Reference proteome</keyword>
<dbReference type="Gene3D" id="1.10.10.10">
    <property type="entry name" value="Winged helix-like DNA-binding domain superfamily/Winged helix DNA-binding domain"/>
    <property type="match status" value="1"/>
</dbReference>
<sequence>MTPDLPLPAAADLTARPPRPAATLVLLRDGADGVQVLLLQRAERGDHNSGAWVFPGGLVDKADALLHGLVDGLTPAQAADQLKLAEGALDYAIAAMRECFEECGLLFGVDAETAASLEPWRGPIHRGEKTLLDLHRETGVRLDLREVAYLSHWLTPLGRAKRFDTRFFIAAAPHGQVARHDGTEMTAHRWMRIPDALAEGDALKLMGPTRATLMSLAHFKTVAEVMAWARSPREVPRIFPRIGEGAQGQRPVMPDEHAWAELGRLDPQGLGTAWYDIVADRAVRLSPRIIRVTAGNASVMTGPGTNSYLVGGGPRNEWSVIDPGPVDEAHVQALVAAAPGPITRILVTHTHSDHSPACVALKAATGAITLGRIADFADRQDKTFVPDQPLQGDERIVIDDGTTLRVIHTPGHASNHLCYLLEEENTLFTGDHVMQSSTVVINPPDGDMAAYVASLRSLAQMDGIDWLAPGHGFLMEQPRRAFEWIVRHRLQREAKVLEALQAGGPADADQLLAQVYDDVTPRLHAIAMRSLLAHLYKLRGEGRAVEENGRWRVIATGPQEAAVSRASA</sequence>
<dbReference type="Gene3D" id="3.90.79.10">
    <property type="entry name" value="Nucleoside Triphosphate Pyrophosphohydrolase"/>
    <property type="match status" value="1"/>
</dbReference>
<dbReference type="RefSeq" id="WP_124541721.1">
    <property type="nucleotide sequence ID" value="NZ_QUSW01000005.1"/>
</dbReference>
<dbReference type="Pfam" id="PF17778">
    <property type="entry name" value="WHD_BLACT"/>
    <property type="match status" value="1"/>
</dbReference>
<dbReference type="InterPro" id="IPR050662">
    <property type="entry name" value="Sec-metab_biosynth-thioest"/>
</dbReference>